<gene>
    <name evidence="2" type="ORF">MNB_SV-10-1420</name>
</gene>
<dbReference type="AlphaFoldDB" id="A0A1W1CHL9"/>
<accession>A0A1W1CHL9</accession>
<reference evidence="2" key="1">
    <citation type="submission" date="2016-10" db="EMBL/GenBank/DDBJ databases">
        <authorList>
            <person name="de Groot N.N."/>
        </authorList>
    </citation>
    <scope>NUCLEOTIDE SEQUENCE</scope>
</reference>
<evidence type="ECO:0000313" key="2">
    <source>
        <dbReference type="EMBL" id="SFV65358.1"/>
    </source>
</evidence>
<sequence length="67" mass="7382">MKKLLTFASILALTSLFAHANDMEKVKSTITMAAQDTTQAAPSEEPQVPKTKQDDTNNSEKDQTENK</sequence>
<proteinExistence type="predicted"/>
<dbReference type="EMBL" id="FPHL01000039">
    <property type="protein sequence ID" value="SFV65358.1"/>
    <property type="molecule type" value="Genomic_DNA"/>
</dbReference>
<feature type="compositionally biased region" description="Basic and acidic residues" evidence="1">
    <location>
        <begin position="51"/>
        <end position="67"/>
    </location>
</feature>
<feature type="region of interest" description="Disordered" evidence="1">
    <location>
        <begin position="33"/>
        <end position="67"/>
    </location>
</feature>
<evidence type="ECO:0000256" key="1">
    <source>
        <dbReference type="SAM" id="MobiDB-lite"/>
    </source>
</evidence>
<name>A0A1W1CHL9_9ZZZZ</name>
<protein>
    <submittedName>
        <fullName evidence="2">Uncharacterized protein</fullName>
    </submittedName>
</protein>
<organism evidence="2">
    <name type="scientific">hydrothermal vent metagenome</name>
    <dbReference type="NCBI Taxonomy" id="652676"/>
    <lineage>
        <taxon>unclassified sequences</taxon>
        <taxon>metagenomes</taxon>
        <taxon>ecological metagenomes</taxon>
    </lineage>
</organism>